<feature type="compositionally biased region" description="Acidic residues" evidence="1">
    <location>
        <begin position="171"/>
        <end position="185"/>
    </location>
</feature>
<dbReference type="Proteomes" id="UP000275846">
    <property type="component" value="Unassembled WGS sequence"/>
</dbReference>
<sequence>MERLLSIQIPWNVGVVAESAKRLEQLDLDCLSLTIFWSEIPNHQANKLLAPTITSFSSELLPGTRLSARSTYLPVRRHCRRYPRYAPQQGDAARVQAEEEARQRAIERARVNKLTTEKAEEATARMRVEAVGIVLGEITDLGVDLAFKKWIQLEKARIKAEKAAKRRAAEEAGEEVPEEGAEDED</sequence>
<evidence type="ECO:0000313" key="3">
    <source>
        <dbReference type="Proteomes" id="UP000275846"/>
    </source>
</evidence>
<evidence type="ECO:0000313" key="4">
    <source>
        <dbReference type="WBParaSite" id="SSLN_0001190601-mRNA-1"/>
    </source>
</evidence>
<dbReference type="WBParaSite" id="SSLN_0001190601-mRNA-1">
    <property type="protein sequence ID" value="SSLN_0001190601-mRNA-1"/>
    <property type="gene ID" value="SSLN_0001190601"/>
</dbReference>
<dbReference type="EMBL" id="UYSU01036549">
    <property type="protein sequence ID" value="VDL97848.1"/>
    <property type="molecule type" value="Genomic_DNA"/>
</dbReference>
<evidence type="ECO:0000256" key="1">
    <source>
        <dbReference type="SAM" id="MobiDB-lite"/>
    </source>
</evidence>
<feature type="region of interest" description="Disordered" evidence="1">
    <location>
        <begin position="162"/>
        <end position="185"/>
    </location>
</feature>
<gene>
    <name evidence="2" type="ORF">SSLN_LOCUS11463</name>
</gene>
<name>A0A183T4R5_SCHSO</name>
<dbReference type="AlphaFoldDB" id="A0A183T4R5"/>
<dbReference type="STRING" id="70667.A0A183T4R5"/>
<reference evidence="2 3" key="2">
    <citation type="submission" date="2018-11" db="EMBL/GenBank/DDBJ databases">
        <authorList>
            <consortium name="Pathogen Informatics"/>
        </authorList>
    </citation>
    <scope>NUCLEOTIDE SEQUENCE [LARGE SCALE GENOMIC DNA]</scope>
    <source>
        <strain evidence="2 3">NST_G2</strain>
    </source>
</reference>
<organism evidence="4">
    <name type="scientific">Schistocephalus solidus</name>
    <name type="common">Tapeworm</name>
    <dbReference type="NCBI Taxonomy" id="70667"/>
    <lineage>
        <taxon>Eukaryota</taxon>
        <taxon>Metazoa</taxon>
        <taxon>Spiralia</taxon>
        <taxon>Lophotrochozoa</taxon>
        <taxon>Platyhelminthes</taxon>
        <taxon>Cestoda</taxon>
        <taxon>Eucestoda</taxon>
        <taxon>Diphyllobothriidea</taxon>
        <taxon>Diphyllobothriidae</taxon>
        <taxon>Schistocephalus</taxon>
    </lineage>
</organism>
<protein>
    <submittedName>
        <fullName evidence="4">EKC/KEOPS complex subunit CGI121</fullName>
    </submittedName>
</protein>
<evidence type="ECO:0000313" key="2">
    <source>
        <dbReference type="EMBL" id="VDL97848.1"/>
    </source>
</evidence>
<dbReference type="OrthoDB" id="432281at2759"/>
<accession>A0A183T4R5</accession>
<keyword evidence="3" id="KW-1185">Reference proteome</keyword>
<proteinExistence type="predicted"/>
<reference evidence="4" key="1">
    <citation type="submission" date="2016-06" db="UniProtKB">
        <authorList>
            <consortium name="WormBaseParasite"/>
        </authorList>
    </citation>
    <scope>IDENTIFICATION</scope>
</reference>